<organism evidence="2 3">
    <name type="scientific">Tegillarca granosa</name>
    <name type="common">Malaysian cockle</name>
    <name type="synonym">Anadara granosa</name>
    <dbReference type="NCBI Taxonomy" id="220873"/>
    <lineage>
        <taxon>Eukaryota</taxon>
        <taxon>Metazoa</taxon>
        <taxon>Spiralia</taxon>
        <taxon>Lophotrochozoa</taxon>
        <taxon>Mollusca</taxon>
        <taxon>Bivalvia</taxon>
        <taxon>Autobranchia</taxon>
        <taxon>Pteriomorphia</taxon>
        <taxon>Arcoida</taxon>
        <taxon>Arcoidea</taxon>
        <taxon>Arcidae</taxon>
        <taxon>Tegillarca</taxon>
    </lineage>
</organism>
<comment type="caution">
    <text evidence="2">The sequence shown here is derived from an EMBL/GenBank/DDBJ whole genome shotgun (WGS) entry which is preliminary data.</text>
</comment>
<dbReference type="Proteomes" id="UP001217089">
    <property type="component" value="Unassembled WGS sequence"/>
</dbReference>
<reference evidence="2 3" key="1">
    <citation type="submission" date="2022-12" db="EMBL/GenBank/DDBJ databases">
        <title>Chromosome-level genome of Tegillarca granosa.</title>
        <authorList>
            <person name="Kim J."/>
        </authorList>
    </citation>
    <scope>NUCLEOTIDE SEQUENCE [LARGE SCALE GENOMIC DNA]</scope>
    <source>
        <strain evidence="2">Teg-2019</strain>
        <tissue evidence="2">Adductor muscle</tissue>
    </source>
</reference>
<proteinExistence type="predicted"/>
<gene>
    <name evidence="2" type="ORF">KUTeg_017439</name>
</gene>
<evidence type="ECO:0000256" key="1">
    <source>
        <dbReference type="SAM" id="SignalP"/>
    </source>
</evidence>
<dbReference type="Gene3D" id="3.40.50.1820">
    <property type="entry name" value="alpha/beta hydrolase"/>
    <property type="match status" value="1"/>
</dbReference>
<evidence type="ECO:0000313" key="2">
    <source>
        <dbReference type="EMBL" id="KAJ8303856.1"/>
    </source>
</evidence>
<name>A0ABQ9EHF6_TEGGR</name>
<feature type="chain" id="PRO_5045123676" evidence="1">
    <location>
        <begin position="18"/>
        <end position="104"/>
    </location>
</feature>
<keyword evidence="1" id="KW-0732">Signal</keyword>
<dbReference type="EMBL" id="JARBDR010000903">
    <property type="protein sequence ID" value="KAJ8303856.1"/>
    <property type="molecule type" value="Genomic_DNA"/>
</dbReference>
<evidence type="ECO:0000313" key="3">
    <source>
        <dbReference type="Proteomes" id="UP001217089"/>
    </source>
</evidence>
<feature type="signal peptide" evidence="1">
    <location>
        <begin position="1"/>
        <end position="17"/>
    </location>
</feature>
<sequence>MSSKIIHLGFIFIVVSGATCVIVQTKHGSIEGNVTDNCKVFLGLPYARPPERYKVKRIRIFTLRINSFKDVKMELTEILRLLSKYFMNMEKRRGALKMGRNSRN</sequence>
<keyword evidence="3" id="KW-1185">Reference proteome</keyword>
<accession>A0ABQ9EHF6</accession>
<dbReference type="SUPFAM" id="SSF53474">
    <property type="entry name" value="alpha/beta-Hydrolases"/>
    <property type="match status" value="1"/>
</dbReference>
<dbReference type="InterPro" id="IPR029058">
    <property type="entry name" value="AB_hydrolase_fold"/>
</dbReference>
<protein>
    <submittedName>
        <fullName evidence="2">Uncharacterized protein</fullName>
    </submittedName>
</protein>